<keyword evidence="4" id="KW-1185">Reference proteome</keyword>
<dbReference type="PANTHER" id="PTHR33121:SF79">
    <property type="entry name" value="CYCLIC DI-GMP PHOSPHODIESTERASE PDED-RELATED"/>
    <property type="match status" value="1"/>
</dbReference>
<evidence type="ECO:0000259" key="2">
    <source>
        <dbReference type="PROSITE" id="PS50883"/>
    </source>
</evidence>
<dbReference type="EMBL" id="VYXQ01000014">
    <property type="protein sequence ID" value="KAA9367134.1"/>
    <property type="molecule type" value="Genomic_DNA"/>
</dbReference>
<dbReference type="SMART" id="SM00052">
    <property type="entry name" value="EAL"/>
    <property type="match status" value="1"/>
</dbReference>
<evidence type="ECO:0000313" key="3">
    <source>
        <dbReference type="EMBL" id="KAA9367134.1"/>
    </source>
</evidence>
<dbReference type="AlphaFoldDB" id="A0A5N1JYN5"/>
<feature type="domain" description="EAL" evidence="2">
    <location>
        <begin position="86"/>
        <end position="330"/>
    </location>
</feature>
<evidence type="ECO:0000313" key="4">
    <source>
        <dbReference type="Proteomes" id="UP000327108"/>
    </source>
</evidence>
<organism evidence="3 4">
    <name type="scientific">Ochrobactrum quorumnocens</name>
    <dbReference type="NCBI Taxonomy" id="271865"/>
    <lineage>
        <taxon>Bacteria</taxon>
        <taxon>Pseudomonadati</taxon>
        <taxon>Pseudomonadota</taxon>
        <taxon>Alphaproteobacteria</taxon>
        <taxon>Hyphomicrobiales</taxon>
        <taxon>Brucellaceae</taxon>
        <taxon>Brucella/Ochrobactrum group</taxon>
        <taxon>Ochrobactrum</taxon>
    </lineage>
</organism>
<feature type="transmembrane region" description="Helical" evidence="1">
    <location>
        <begin position="64"/>
        <end position="82"/>
    </location>
</feature>
<sequence>MQQRPRKGCRDRLLRAKCEGDAFLRIIFVNRFRKTLIIIGTGLALTVSAQVGLLFAAGLPRGEIAIVSGILPLSCAAAAWLWSADDVSFRRKLSAALKNRELEVHYQPFVRLRDHRIMGAEALLRWPGCQTGIERLVARAEETGMIAALTDYVIARVADDWPSFQTVDRDFRISINIAAPDLVTGTLCDRLKRLASNIPAQALAFEITERQSAPLEEIAFHLSELRNQGYQVYVDDFGAGFSSMTRLRHLSVDGCKLDASFLKMHAAAAAISAIQIFAHASGVELVVEGVETAAQASTLANLNPDLIVQGWLFGRAAKKSELIERLRKQQRTPLGAPSIIRSVSSRA</sequence>
<dbReference type="InterPro" id="IPR035919">
    <property type="entry name" value="EAL_sf"/>
</dbReference>
<dbReference type="CDD" id="cd01948">
    <property type="entry name" value="EAL"/>
    <property type="match status" value="1"/>
</dbReference>
<dbReference type="PROSITE" id="PS50883">
    <property type="entry name" value="EAL"/>
    <property type="match status" value="1"/>
</dbReference>
<comment type="caution">
    <text evidence="3">The sequence shown here is derived from an EMBL/GenBank/DDBJ whole genome shotgun (WGS) entry which is preliminary data.</text>
</comment>
<dbReference type="Proteomes" id="UP000327108">
    <property type="component" value="Unassembled WGS sequence"/>
</dbReference>
<keyword evidence="1" id="KW-1133">Transmembrane helix</keyword>
<keyword evidence="1" id="KW-0812">Transmembrane</keyword>
<keyword evidence="1" id="KW-0472">Membrane</keyword>
<evidence type="ECO:0000256" key="1">
    <source>
        <dbReference type="SAM" id="Phobius"/>
    </source>
</evidence>
<protein>
    <submittedName>
        <fullName evidence="3">EAL domain-containing protein</fullName>
    </submittedName>
</protein>
<feature type="transmembrane region" description="Helical" evidence="1">
    <location>
        <begin position="35"/>
        <end position="58"/>
    </location>
</feature>
<dbReference type="InterPro" id="IPR001633">
    <property type="entry name" value="EAL_dom"/>
</dbReference>
<dbReference type="SUPFAM" id="SSF141868">
    <property type="entry name" value="EAL domain-like"/>
    <property type="match status" value="1"/>
</dbReference>
<dbReference type="Gene3D" id="3.20.20.450">
    <property type="entry name" value="EAL domain"/>
    <property type="match status" value="1"/>
</dbReference>
<reference evidence="3 4" key="1">
    <citation type="submission" date="2019-09" db="EMBL/GenBank/DDBJ databases">
        <title>Biological control of the noxious weed angled onion (Allium triquetrum) thwarted by endophytic bacteria in Victoria, Australia.</title>
        <authorList>
            <person name="Tehranchian P."/>
            <person name="Adair R.J."/>
            <person name="Van T.H."/>
            <person name="Morrison P.D."/>
            <person name="Williams H."/>
            <person name="Lawrie A.C."/>
        </authorList>
    </citation>
    <scope>NUCLEOTIDE SEQUENCE [LARGE SCALE GENOMIC DNA]</scope>
    <source>
        <strain evidence="3 4">RPTAtOch1</strain>
    </source>
</reference>
<dbReference type="GO" id="GO:0071111">
    <property type="term" value="F:cyclic-guanylate-specific phosphodiesterase activity"/>
    <property type="evidence" value="ECO:0007669"/>
    <property type="project" value="InterPro"/>
</dbReference>
<dbReference type="PANTHER" id="PTHR33121">
    <property type="entry name" value="CYCLIC DI-GMP PHOSPHODIESTERASE PDEF"/>
    <property type="match status" value="1"/>
</dbReference>
<proteinExistence type="predicted"/>
<dbReference type="Pfam" id="PF00563">
    <property type="entry name" value="EAL"/>
    <property type="match status" value="1"/>
</dbReference>
<name>A0A5N1JYN5_9HYPH</name>
<gene>
    <name evidence="3" type="ORF">F3W84_15120</name>
</gene>
<accession>A0A5N1JYN5</accession>
<dbReference type="InterPro" id="IPR050706">
    <property type="entry name" value="Cyclic-di-GMP_PDE-like"/>
</dbReference>